<feature type="domain" description="Purine catabolism PurC-like" evidence="1">
    <location>
        <begin position="8"/>
        <end position="124"/>
    </location>
</feature>
<gene>
    <name evidence="3" type="ORF">CDO52_09020</name>
</gene>
<dbReference type="Gene3D" id="1.10.10.2840">
    <property type="entry name" value="PucR C-terminal helix-turn-helix domain"/>
    <property type="match status" value="1"/>
</dbReference>
<dbReference type="KEGG" id="ngv:CDO52_09020"/>
<proteinExistence type="predicted"/>
<evidence type="ECO:0000313" key="4">
    <source>
        <dbReference type="Proteomes" id="UP000215005"/>
    </source>
</evidence>
<organism evidence="3 4">
    <name type="scientific">Nocardiopsis gilva YIM 90087</name>
    <dbReference type="NCBI Taxonomy" id="1235441"/>
    <lineage>
        <taxon>Bacteria</taxon>
        <taxon>Bacillati</taxon>
        <taxon>Actinomycetota</taxon>
        <taxon>Actinomycetes</taxon>
        <taxon>Streptosporangiales</taxon>
        <taxon>Nocardiopsidaceae</taxon>
        <taxon>Nocardiopsis</taxon>
    </lineage>
</organism>
<dbReference type="Pfam" id="PF13556">
    <property type="entry name" value="HTH_30"/>
    <property type="match status" value="1"/>
</dbReference>
<dbReference type="InterPro" id="IPR012914">
    <property type="entry name" value="PucR_dom"/>
</dbReference>
<feature type="domain" description="PucR C-terminal helix-turn-helix" evidence="2">
    <location>
        <begin position="424"/>
        <end position="481"/>
    </location>
</feature>
<dbReference type="RefSeq" id="WP_017617477.1">
    <property type="nucleotide sequence ID" value="NZ_ANBG01000077.1"/>
</dbReference>
<protein>
    <submittedName>
        <fullName evidence="3">PucR family transcriptional regulator</fullName>
    </submittedName>
</protein>
<dbReference type="InterPro" id="IPR025736">
    <property type="entry name" value="PucR_C-HTH_dom"/>
</dbReference>
<evidence type="ECO:0000259" key="2">
    <source>
        <dbReference type="Pfam" id="PF13556"/>
    </source>
</evidence>
<dbReference type="EMBL" id="CP022753">
    <property type="protein sequence ID" value="ASU82909.1"/>
    <property type="molecule type" value="Genomic_DNA"/>
</dbReference>
<dbReference type="OrthoDB" id="8450798at2"/>
<reference evidence="3 4" key="1">
    <citation type="submission" date="2017-08" db="EMBL/GenBank/DDBJ databases">
        <title>The complete genome sequence of Nocardiopsis gilva YIM 90087.</title>
        <authorList>
            <person name="Yin M."/>
            <person name="Tang S."/>
        </authorList>
    </citation>
    <scope>NUCLEOTIDE SEQUENCE [LARGE SCALE GENOMIC DNA]</scope>
    <source>
        <strain evidence="3 4">YIM 90087</strain>
    </source>
</reference>
<dbReference type="InterPro" id="IPR051448">
    <property type="entry name" value="CdaR-like_regulators"/>
</dbReference>
<dbReference type="Pfam" id="PF07905">
    <property type="entry name" value="PucR"/>
    <property type="match status" value="1"/>
</dbReference>
<name>A0A223S4F9_9ACTN</name>
<evidence type="ECO:0000313" key="3">
    <source>
        <dbReference type="EMBL" id="ASU82909.1"/>
    </source>
</evidence>
<dbReference type="InterPro" id="IPR042070">
    <property type="entry name" value="PucR_C-HTH_sf"/>
</dbReference>
<accession>A0A223S4F9</accession>
<dbReference type="PANTHER" id="PTHR33744">
    <property type="entry name" value="CARBOHYDRATE DIACID REGULATOR"/>
    <property type="match status" value="1"/>
</dbReference>
<keyword evidence="4" id="KW-1185">Reference proteome</keyword>
<sequence>MPPTLGALLRTPRLQLRLLAGDDRLDREVRWVAVSELTDPTPYLEGGELVLTTGVRWAAGADATRDYVRRLVRREVTGLGFGSGVAHDDVPADLVDAARELGLPLVEVPRPTPFIAVGKEVSRLLAKESYEGLSRAFAAQRRLTQAALRGAEAIVDRLAGEVGDWLLLLAPDGTPRHAVPAAAAERALELAGEVRRLRQARQRAGASVASGGETASVQPLGVGGRIQGFLVVGGAQRLGADERTLVNAAASLLSLELERTAPGRGEGLRGGLLEALLDGAIEVDRAASARLLAALPTEPVVVALAAAAPGEGVLRDPALDGCLVAELDDRLVVLATEDTDPGGAVARLTGAPVGVGGPVGYRDLPMARVQAERALQAAQRDGRPVVRAADLPGGFLGLVDTPAGTRLAHDLLAPLLSHRSADDLMRSLRAYLAAAGRWDAASEELGIHRHTLRYRITRIRELLPGDLDDPDYRAELWMALRTLEPDRV</sequence>
<dbReference type="Proteomes" id="UP000215005">
    <property type="component" value="Chromosome"/>
</dbReference>
<evidence type="ECO:0000259" key="1">
    <source>
        <dbReference type="Pfam" id="PF07905"/>
    </source>
</evidence>
<dbReference type="AlphaFoldDB" id="A0A223S4F9"/>
<dbReference type="PANTHER" id="PTHR33744:SF1">
    <property type="entry name" value="DNA-BINDING TRANSCRIPTIONAL ACTIVATOR ADER"/>
    <property type="match status" value="1"/>
</dbReference>